<name>A0A559M5Z2_9HELO</name>
<feature type="compositionally biased region" description="Polar residues" evidence="1">
    <location>
        <begin position="146"/>
        <end position="159"/>
    </location>
</feature>
<feature type="compositionally biased region" description="Low complexity" evidence="1">
    <location>
        <begin position="160"/>
        <end position="170"/>
    </location>
</feature>
<evidence type="ECO:0000256" key="1">
    <source>
        <dbReference type="SAM" id="MobiDB-lite"/>
    </source>
</evidence>
<protein>
    <recommendedName>
        <fullName evidence="4">Satratoxin biosynthesis SC1 cluster protein</fullName>
    </recommendedName>
</protein>
<accession>A0A559M5Z2</accession>
<evidence type="ECO:0008006" key="4">
    <source>
        <dbReference type="Google" id="ProtNLM"/>
    </source>
</evidence>
<comment type="caution">
    <text evidence="2">The sequence shown here is derived from an EMBL/GenBank/DDBJ whole genome shotgun (WGS) entry which is preliminary data.</text>
</comment>
<reference evidence="2 3" key="1">
    <citation type="submission" date="2018-05" db="EMBL/GenBank/DDBJ databases">
        <title>Genome sequencing and assembly of the regulated plant pathogen Lachnellula willkommii and related sister species for the development of diagnostic species identification markers.</title>
        <authorList>
            <person name="Giroux E."/>
            <person name="Bilodeau G."/>
        </authorList>
    </citation>
    <scope>NUCLEOTIDE SEQUENCE [LARGE SCALE GENOMIC DNA]</scope>
    <source>
        <strain evidence="2 3">CBS 172.35</strain>
    </source>
</reference>
<proteinExistence type="predicted"/>
<dbReference type="EMBL" id="QGML01001773">
    <property type="protein sequence ID" value="TVY88369.1"/>
    <property type="molecule type" value="Genomic_DNA"/>
</dbReference>
<dbReference type="AlphaFoldDB" id="A0A559M5Z2"/>
<keyword evidence="3" id="KW-1185">Reference proteome</keyword>
<dbReference type="PANTHER" id="PTHR33048">
    <property type="entry name" value="PTH11-LIKE INTEGRAL MEMBRANE PROTEIN (AFU_ORTHOLOGUE AFUA_5G11245)"/>
    <property type="match status" value="1"/>
</dbReference>
<dbReference type="Proteomes" id="UP000315522">
    <property type="component" value="Unassembled WGS sequence"/>
</dbReference>
<dbReference type="PANTHER" id="PTHR33048:SF47">
    <property type="entry name" value="INTEGRAL MEMBRANE PROTEIN-RELATED"/>
    <property type="match status" value="1"/>
</dbReference>
<organism evidence="2 3">
    <name type="scientific">Lachnellula willkommii</name>
    <dbReference type="NCBI Taxonomy" id="215461"/>
    <lineage>
        <taxon>Eukaryota</taxon>
        <taxon>Fungi</taxon>
        <taxon>Dikarya</taxon>
        <taxon>Ascomycota</taxon>
        <taxon>Pezizomycotina</taxon>
        <taxon>Leotiomycetes</taxon>
        <taxon>Helotiales</taxon>
        <taxon>Lachnaceae</taxon>
        <taxon>Lachnellula</taxon>
    </lineage>
</organism>
<evidence type="ECO:0000313" key="3">
    <source>
        <dbReference type="Proteomes" id="UP000315522"/>
    </source>
</evidence>
<sequence length="195" mass="22103">MTVFVTKLALIGGARHVYYLTKEEIPNAAKWSWISQPWGVFLFAPGKAAVAFLILRIMGPNTFWRKWFLAAMFSGIKIRYIIDLSSRGDFTWGAYNLQAWTGAEAFIMIVCGNIPPLQPLWDRFVTHKLDSNYGHTPINNYKMSHPTYGSRSKQSSIQSTNITANNNTTNHQRQYGKGINATTDIRITESIHESV</sequence>
<dbReference type="InterPro" id="IPR052337">
    <property type="entry name" value="SAT4-like"/>
</dbReference>
<evidence type="ECO:0000313" key="2">
    <source>
        <dbReference type="EMBL" id="TVY88369.1"/>
    </source>
</evidence>
<feature type="region of interest" description="Disordered" evidence="1">
    <location>
        <begin position="146"/>
        <end position="174"/>
    </location>
</feature>
<gene>
    <name evidence="2" type="ORF">LAWI1_G008055</name>
</gene>